<evidence type="ECO:0000313" key="4">
    <source>
        <dbReference type="EMBL" id="MVP01189.1"/>
    </source>
</evidence>
<dbReference type="PANTHER" id="PTHR43626">
    <property type="entry name" value="ACYL-COA N-ACYLTRANSFERASE"/>
    <property type="match status" value="1"/>
</dbReference>
<dbReference type="AlphaFoldDB" id="A0A7X3FKJ5"/>
<evidence type="ECO:0000256" key="1">
    <source>
        <dbReference type="ARBA" id="ARBA00022679"/>
    </source>
</evidence>
<keyword evidence="1 4" id="KW-0808">Transferase</keyword>
<dbReference type="CDD" id="cd04301">
    <property type="entry name" value="NAT_SF"/>
    <property type="match status" value="1"/>
</dbReference>
<dbReference type="InterPro" id="IPR045039">
    <property type="entry name" value="NSI-like"/>
</dbReference>
<reference evidence="4 5" key="1">
    <citation type="journal article" date="2019" name="Microorganisms">
        <title>Paenibacillus lutrae sp. nov., A Chitinolytic Species Isolated from A River Otter in Castril Natural Park, Granada, Spain.</title>
        <authorList>
            <person name="Rodriguez M."/>
            <person name="Reina J.C."/>
            <person name="Bejar V."/>
            <person name="Llamas I."/>
        </authorList>
    </citation>
    <scope>NUCLEOTIDE SEQUENCE [LARGE SCALE GENOMIC DNA]</scope>
    <source>
        <strain evidence="4 5">N10</strain>
    </source>
</reference>
<keyword evidence="2" id="KW-0012">Acyltransferase</keyword>
<sequence>MITFVPHLPHKTELYQLFQTTGWDGIIQLSESKIYEAVSTSWFTVSAYHHQDLVGFGRVLSDGVFQSFICDLIVHPGYQKQGIGSSVLKALLLQCKNHHIVSVQLCCAQGKAEFYKKFGFMQRSSVAPGMYWLNRDLG</sequence>
<dbReference type="Proteomes" id="UP000490800">
    <property type="component" value="Unassembled WGS sequence"/>
</dbReference>
<protein>
    <submittedName>
        <fullName evidence="4">GNAT family N-acetyltransferase</fullName>
    </submittedName>
</protein>
<evidence type="ECO:0000256" key="2">
    <source>
        <dbReference type="ARBA" id="ARBA00023315"/>
    </source>
</evidence>
<dbReference type="RefSeq" id="WP_157337351.1">
    <property type="nucleotide sequence ID" value="NZ_RHLK01000010.1"/>
</dbReference>
<proteinExistence type="predicted"/>
<dbReference type="InterPro" id="IPR016181">
    <property type="entry name" value="Acyl_CoA_acyltransferase"/>
</dbReference>
<dbReference type="PANTHER" id="PTHR43626:SF4">
    <property type="entry name" value="GCN5-RELATED N-ACETYLTRANSFERASE 2, CHLOROPLASTIC"/>
    <property type="match status" value="1"/>
</dbReference>
<gene>
    <name evidence="4" type="ORF">EDM21_16960</name>
</gene>
<keyword evidence="5" id="KW-1185">Reference proteome</keyword>
<evidence type="ECO:0000313" key="5">
    <source>
        <dbReference type="Proteomes" id="UP000490800"/>
    </source>
</evidence>
<dbReference type="OrthoDB" id="9775804at2"/>
<dbReference type="GO" id="GO:0008080">
    <property type="term" value="F:N-acetyltransferase activity"/>
    <property type="evidence" value="ECO:0007669"/>
    <property type="project" value="InterPro"/>
</dbReference>
<accession>A0A7X3FKJ5</accession>
<feature type="domain" description="N-acetyltransferase" evidence="3">
    <location>
        <begin position="2"/>
        <end position="138"/>
    </location>
</feature>
<dbReference type="PROSITE" id="PS51186">
    <property type="entry name" value="GNAT"/>
    <property type="match status" value="1"/>
</dbReference>
<name>A0A7X3FKJ5_9BACL</name>
<dbReference type="SUPFAM" id="SSF55729">
    <property type="entry name" value="Acyl-CoA N-acyltransferases (Nat)"/>
    <property type="match status" value="1"/>
</dbReference>
<dbReference type="Pfam" id="PF13508">
    <property type="entry name" value="Acetyltransf_7"/>
    <property type="match status" value="1"/>
</dbReference>
<dbReference type="EMBL" id="RHLK01000010">
    <property type="protein sequence ID" value="MVP01189.1"/>
    <property type="molecule type" value="Genomic_DNA"/>
</dbReference>
<comment type="caution">
    <text evidence="4">The sequence shown here is derived from an EMBL/GenBank/DDBJ whole genome shotgun (WGS) entry which is preliminary data.</text>
</comment>
<dbReference type="Gene3D" id="3.40.630.30">
    <property type="match status" value="1"/>
</dbReference>
<organism evidence="4 5">
    <name type="scientific">Paenibacillus lutrae</name>
    <dbReference type="NCBI Taxonomy" id="2078573"/>
    <lineage>
        <taxon>Bacteria</taxon>
        <taxon>Bacillati</taxon>
        <taxon>Bacillota</taxon>
        <taxon>Bacilli</taxon>
        <taxon>Bacillales</taxon>
        <taxon>Paenibacillaceae</taxon>
        <taxon>Paenibacillus</taxon>
    </lineage>
</organism>
<evidence type="ECO:0000259" key="3">
    <source>
        <dbReference type="PROSITE" id="PS51186"/>
    </source>
</evidence>
<dbReference type="InterPro" id="IPR000182">
    <property type="entry name" value="GNAT_dom"/>
</dbReference>
<dbReference type="GO" id="GO:0005737">
    <property type="term" value="C:cytoplasm"/>
    <property type="evidence" value="ECO:0007669"/>
    <property type="project" value="TreeGrafter"/>
</dbReference>